<dbReference type="EMBL" id="QYJN01000005">
    <property type="protein sequence ID" value="RIP33468.1"/>
    <property type="molecule type" value="Genomic_DNA"/>
</dbReference>
<name>A0A3A0W0T8_STAGA</name>
<dbReference type="OrthoDB" id="2413089at2"/>
<evidence type="ECO:0000313" key="3">
    <source>
        <dbReference type="Proteomes" id="UP000265541"/>
    </source>
</evidence>
<evidence type="ECO:0000313" key="2">
    <source>
        <dbReference type="EMBL" id="RIP33468.1"/>
    </source>
</evidence>
<reference evidence="2 3" key="1">
    <citation type="journal article" date="2016" name="Front. Microbiol.">
        <title>Comprehensive Phylogenetic Analysis of Bovine Non-aureus Staphylococci Species Based on Whole-Genome Sequencing.</title>
        <authorList>
            <person name="Naushad S."/>
            <person name="Barkema H.W."/>
            <person name="Luby C."/>
            <person name="Condas L.A."/>
            <person name="Nobrega D.B."/>
            <person name="Carson D.A."/>
            <person name="De Buck J."/>
        </authorList>
    </citation>
    <scope>NUCLEOTIDE SEQUENCE [LARGE SCALE GENOMIC DNA]</scope>
    <source>
        <strain evidence="2 3">SNUC 4781</strain>
    </source>
</reference>
<dbReference type="InterPro" id="IPR014036">
    <property type="entry name" value="DeoR-like_C"/>
</dbReference>
<dbReference type="AlphaFoldDB" id="A0A3A0W0T8"/>
<proteinExistence type="predicted"/>
<gene>
    <name evidence="2" type="ORF">BUZ14_10175</name>
</gene>
<dbReference type="RefSeq" id="WP_119485797.1">
    <property type="nucleotide sequence ID" value="NZ_QYJN01000005.1"/>
</dbReference>
<evidence type="ECO:0000259" key="1">
    <source>
        <dbReference type="Pfam" id="PF00455"/>
    </source>
</evidence>
<feature type="domain" description="DeoR-like transcriptional repressor C-terminal sensor" evidence="1">
    <location>
        <begin position="11"/>
        <end position="131"/>
    </location>
</feature>
<protein>
    <recommendedName>
        <fullName evidence="1">DeoR-like transcriptional repressor C-terminal sensor domain-containing protein</fullName>
    </recommendedName>
</protein>
<organism evidence="2 3">
    <name type="scientific">Staphylococcus gallinarum</name>
    <dbReference type="NCBI Taxonomy" id="1293"/>
    <lineage>
        <taxon>Bacteria</taxon>
        <taxon>Bacillati</taxon>
        <taxon>Bacillota</taxon>
        <taxon>Bacilli</taxon>
        <taxon>Bacillales</taxon>
        <taxon>Staphylococcaceae</taxon>
        <taxon>Staphylococcus</taxon>
    </lineage>
</organism>
<comment type="caution">
    <text evidence="2">The sequence shown here is derived from an EMBL/GenBank/DDBJ whole genome shotgun (WGS) entry which is preliminary data.</text>
</comment>
<sequence>MSALKSYLEELVECINKNDIIAFDNHPVSFKIIDQLYSLNKKISVISYSTDIIKYVSKYTNFNIILPNGTVNSAFHIISGAEVIDSYSKYKINYFFLRVPYVYKENLYQDIPEIAEIQRVLKRNSERSFIINRPQFLENTPGHRYIKIGQF</sequence>
<dbReference type="Pfam" id="PF00455">
    <property type="entry name" value="DeoRC"/>
    <property type="match status" value="1"/>
</dbReference>
<dbReference type="Proteomes" id="UP000265541">
    <property type="component" value="Unassembled WGS sequence"/>
</dbReference>
<accession>A0A3A0W0T8</accession>